<name>A0A8C1WAU2_CYPCA</name>
<comment type="similarity">
    <text evidence="3">Belongs to the claudin family.</text>
</comment>
<dbReference type="GO" id="GO:0005198">
    <property type="term" value="F:structural molecule activity"/>
    <property type="evidence" value="ECO:0007669"/>
    <property type="project" value="InterPro"/>
</dbReference>
<evidence type="ECO:0000256" key="7">
    <source>
        <dbReference type="ARBA" id="ARBA00022949"/>
    </source>
</evidence>
<evidence type="ECO:0000313" key="12">
    <source>
        <dbReference type="Proteomes" id="UP000694700"/>
    </source>
</evidence>
<keyword evidence="6 10" id="KW-0812">Transmembrane</keyword>
<evidence type="ECO:0000313" key="11">
    <source>
        <dbReference type="Ensembl" id="ENSCCRP00015064127.1"/>
    </source>
</evidence>
<keyword evidence="5" id="KW-1003">Cell membrane</keyword>
<feature type="transmembrane region" description="Helical" evidence="10">
    <location>
        <begin position="138"/>
        <end position="158"/>
    </location>
</feature>
<evidence type="ECO:0000256" key="2">
    <source>
        <dbReference type="ARBA" id="ARBA00004651"/>
    </source>
</evidence>
<dbReference type="Proteomes" id="UP000694700">
    <property type="component" value="Unplaced"/>
</dbReference>
<dbReference type="Gene3D" id="1.20.140.150">
    <property type="match status" value="1"/>
</dbReference>
<reference evidence="11" key="1">
    <citation type="submission" date="2025-08" db="UniProtKB">
        <authorList>
            <consortium name="Ensembl"/>
        </authorList>
    </citation>
    <scope>IDENTIFICATION</scope>
</reference>
<proteinExistence type="inferred from homology"/>
<dbReference type="Ensembl" id="ENSCCRT00015066238.1">
    <property type="protein sequence ID" value="ENSCCRP00015064127.1"/>
    <property type="gene ID" value="ENSCCRG00015026176.1"/>
</dbReference>
<keyword evidence="9 10" id="KW-0472">Membrane</keyword>
<dbReference type="AlphaFoldDB" id="A0A8C1WAU2"/>
<comment type="subcellular location">
    <subcellularLocation>
        <location evidence="1">Cell junction</location>
        <location evidence="1">Tight junction</location>
    </subcellularLocation>
    <subcellularLocation>
        <location evidence="2">Cell membrane</location>
        <topology evidence="2">Multi-pass membrane protein</topology>
    </subcellularLocation>
</comment>
<evidence type="ECO:0000256" key="5">
    <source>
        <dbReference type="ARBA" id="ARBA00022475"/>
    </source>
</evidence>
<protein>
    <submittedName>
        <fullName evidence="11">Uncharacterized protein</fullName>
    </submittedName>
</protein>
<evidence type="ECO:0000256" key="3">
    <source>
        <dbReference type="ARBA" id="ARBA00008295"/>
    </source>
</evidence>
<dbReference type="GO" id="GO:0005923">
    <property type="term" value="C:bicellular tight junction"/>
    <property type="evidence" value="ECO:0007669"/>
    <property type="project" value="UniProtKB-SubCell"/>
</dbReference>
<keyword evidence="8 10" id="KW-1133">Transmembrane helix</keyword>
<evidence type="ECO:0000256" key="9">
    <source>
        <dbReference type="ARBA" id="ARBA00023136"/>
    </source>
</evidence>
<evidence type="ECO:0000256" key="4">
    <source>
        <dbReference type="ARBA" id="ARBA00022427"/>
    </source>
</evidence>
<evidence type="ECO:0000256" key="6">
    <source>
        <dbReference type="ARBA" id="ARBA00022692"/>
    </source>
</evidence>
<keyword evidence="4" id="KW-0796">Tight junction</keyword>
<keyword evidence="7" id="KW-0965">Cell junction</keyword>
<evidence type="ECO:0000256" key="10">
    <source>
        <dbReference type="SAM" id="Phobius"/>
    </source>
</evidence>
<sequence length="199" mass="21999">CIFLLCDDWSEIMIFTVNFLSTSQEKESYLFLELSIEKSSVSGVNDWRIWYVDNQTVITGGMASVGVWRVCFNSHILDSAEICKSISLTDSFTPLEIAAAQVLCMVAVGVGVIANLVAGHAVRNAIFGVDNGHVRLTFVMAGSLYWLTAVCLVVPVFWNMNSVLANLTIDFPPDFYLPSAPVKQEYTAMSKIEIISLRL</sequence>
<organism evidence="11 12">
    <name type="scientific">Cyprinus carpio</name>
    <name type="common">Common carp</name>
    <dbReference type="NCBI Taxonomy" id="7962"/>
    <lineage>
        <taxon>Eukaryota</taxon>
        <taxon>Metazoa</taxon>
        <taxon>Chordata</taxon>
        <taxon>Craniata</taxon>
        <taxon>Vertebrata</taxon>
        <taxon>Euteleostomi</taxon>
        <taxon>Actinopterygii</taxon>
        <taxon>Neopterygii</taxon>
        <taxon>Teleostei</taxon>
        <taxon>Ostariophysi</taxon>
        <taxon>Cypriniformes</taxon>
        <taxon>Cyprinidae</taxon>
        <taxon>Cyprininae</taxon>
        <taxon>Cyprinus</taxon>
    </lineage>
</organism>
<dbReference type="PANTHER" id="PTHR12002">
    <property type="entry name" value="CLAUDIN"/>
    <property type="match status" value="1"/>
</dbReference>
<dbReference type="GO" id="GO:0005886">
    <property type="term" value="C:plasma membrane"/>
    <property type="evidence" value="ECO:0007669"/>
    <property type="project" value="UniProtKB-SubCell"/>
</dbReference>
<accession>A0A8C1WAU2</accession>
<feature type="transmembrane region" description="Helical" evidence="10">
    <location>
        <begin position="97"/>
        <end position="118"/>
    </location>
</feature>
<dbReference type="InterPro" id="IPR006187">
    <property type="entry name" value="Claudin"/>
</dbReference>
<evidence type="ECO:0000256" key="8">
    <source>
        <dbReference type="ARBA" id="ARBA00022989"/>
    </source>
</evidence>
<evidence type="ECO:0000256" key="1">
    <source>
        <dbReference type="ARBA" id="ARBA00004435"/>
    </source>
</evidence>